<accession>A0AA88H0F5</accession>
<dbReference type="GO" id="GO:0006890">
    <property type="term" value="P:retrograde vesicle-mediated transport, Golgi to endoplasmic reticulum"/>
    <property type="evidence" value="ECO:0007669"/>
    <property type="project" value="TreeGrafter"/>
</dbReference>
<protein>
    <recommendedName>
        <fullName evidence="1">Neuroblastoma-amplified sequence N-terminal domain-containing protein</fullName>
    </recommendedName>
</protein>
<dbReference type="InterPro" id="IPR029145">
    <property type="entry name" value="NBAS_N"/>
</dbReference>
<sequence>MPWKLAVGLDGSLIAIQKDDAVEIRSAENVFSTFPLEPDSDPCLRFVSWSPDGNLLVHCNSTGKLEAFDIAGNRLYEIFSSRERIKEAKIACLFSELRISSSNWITEVMFIGFSGDLQGFFLSHEGFQETCSYSFGRYYPGGVTAAAHHPTQPALFIAGIRSDCKHDKSPSAYGISSWRIVDSDPYFKPLQVFENPASIISFLSSKIFRPKTSYDVVIQMSCSPEGKKLGLIHLSGAISIWNIPSLSLVNYWNLEDQPDFDALSPKMQTIPETKRNKLPLMKNPRKYHPVELSWWSDEHIIISRLSGSVTVCGVESLHNVLELPIVFLDGPPHISHAYRKQGFLALECEVKNLIRKRTVSGDENGYQTFDEEPEEEENMLEKCKRIIYTLVTDKQPPEKTPTFVSNTFRLLHIKPTTPIEVFNEKLDLEEYGEALLLARRYDLDADLVFQRQWKNKEVSLVTIKDYLHKIKNTKWVLNECLTRPANDPDSARELLHYGLKLCDLEPFVALALGNNDYDYDDDEFEDPNLPLDVIMKQRQQKLEYRRKRLIDKVDIDHISNEQKCFLNKRKKLLQYSDRLFIYELVLGGFHRASELFDSKFYMSFRVKDPVAAAYDFANIGNHDALAQMFTYHSHETLPYRLCLLSCIPETAVPYSYRSLLPECSVNGEVFQWETSEIRPRDWSELGKFRALVEQLPVAEEFAIDDSYNQFICQDCNPVMISEWYIQRAKDIDEKTRLACNAADLIRLGVERNIKGLEDIYNDLETLETLIYECQIERYPGLKNLGSISEEDIARKIMAKSTPESFVNDLNYLLLPYLDRLERTRPNIPGNVLKDYLVSLSEDSLSLVALLYQADAREDLIKSDKMLIRIALDCIYACISPSETINAFRIYESLPDRSDEDDDEMNGLQDELDVLHVVLQKFDVLKAFDTTITFGKLRSKSENYHESSKILRHFSRQSIAKAASDENECRTALKVLLKLRQELLSKVSPNQCCEFIVESLLSQGRENLIHLAASLLEGTDVPLDPRLADLGCKIPVSKGQEIALKISLEFIDSASSFDDPALLQAQRCLEIFTEPVETINQQLDFISALFILEEFGVQALPSQVRLNEDKIFYVKEAILARPVNYRKKQKLIELGQLLIPESTKEREIEGLVLNLIAEAAVKANDNSFAIETCKTLIKKQFKNAWKVCWKLANKSGIPDLNQREDLLNFAITYCSDHLMSEILQDKNNLMIEILKSRMQELCNNKLDLALRPEILFLLKEESILTVNLGGHEESSSDYSLGNVRKNIFQVAASAKRIIDVVSKGGEVLSTNMERNSYSTSDVHSNNEFFRVPEFYEDAWNESYKSSPSETRLESIPILRPENELLDFFRLFVNYLVLSNESLNRNVWCDLMQHEFEDNHLQFHALMLYQTDLAEVSKIFERLKFTETGLFYLTYQLSVRILAGMQHFQTSENLFRRSFREVIQRALKIPKSKLDTNELKQCHDLLQQSWKFLGDAIQGRQLKQLDPNVDTGRFAVDRQYKSDTIIGLAMTSDESIFKAALKLAERFDVDVWEVKYSYFAALFLDTNLPAGSLEVKLKENEILQDLKERQEDLEER</sequence>
<evidence type="ECO:0000259" key="1">
    <source>
        <dbReference type="Pfam" id="PF15492"/>
    </source>
</evidence>
<comment type="caution">
    <text evidence="2">The sequence shown here is derived from an EMBL/GenBank/DDBJ whole genome shotgun (WGS) entry which is preliminary data.</text>
</comment>
<dbReference type="GO" id="GO:0000149">
    <property type="term" value="F:SNARE binding"/>
    <property type="evidence" value="ECO:0007669"/>
    <property type="project" value="TreeGrafter"/>
</dbReference>
<dbReference type="PANTHER" id="PTHR15922">
    <property type="entry name" value="NEUROBLASTOMA-AMPLIFIED SEQUENCE"/>
    <property type="match status" value="1"/>
</dbReference>
<gene>
    <name evidence="2" type="ORF">QYM36_020070</name>
</gene>
<dbReference type="InterPro" id="IPR036322">
    <property type="entry name" value="WD40_repeat_dom_sf"/>
</dbReference>
<dbReference type="EMBL" id="JAVRJZ010006471">
    <property type="protein sequence ID" value="KAK2701260.1"/>
    <property type="molecule type" value="Genomic_DNA"/>
</dbReference>
<keyword evidence="3" id="KW-1185">Reference proteome</keyword>
<dbReference type="SUPFAM" id="SSF50978">
    <property type="entry name" value="WD40 repeat-like"/>
    <property type="match status" value="1"/>
</dbReference>
<evidence type="ECO:0000313" key="2">
    <source>
        <dbReference type="EMBL" id="KAK2701260.1"/>
    </source>
</evidence>
<organism evidence="2 3">
    <name type="scientific">Artemia franciscana</name>
    <name type="common">Brine shrimp</name>
    <name type="synonym">Artemia sanfranciscana</name>
    <dbReference type="NCBI Taxonomy" id="6661"/>
    <lineage>
        <taxon>Eukaryota</taxon>
        <taxon>Metazoa</taxon>
        <taxon>Ecdysozoa</taxon>
        <taxon>Arthropoda</taxon>
        <taxon>Crustacea</taxon>
        <taxon>Branchiopoda</taxon>
        <taxon>Anostraca</taxon>
        <taxon>Artemiidae</taxon>
        <taxon>Artemia</taxon>
    </lineage>
</organism>
<dbReference type="Pfam" id="PF15492">
    <property type="entry name" value="Nbas_N"/>
    <property type="match status" value="1"/>
</dbReference>
<dbReference type="Proteomes" id="UP001187531">
    <property type="component" value="Unassembled WGS sequence"/>
</dbReference>
<name>A0AA88H0F5_ARTSF</name>
<reference evidence="2" key="1">
    <citation type="submission" date="2023-07" db="EMBL/GenBank/DDBJ databases">
        <title>Chromosome-level genome assembly of Artemia franciscana.</title>
        <authorList>
            <person name="Jo E."/>
        </authorList>
    </citation>
    <scope>NUCLEOTIDE SEQUENCE</scope>
    <source>
        <tissue evidence="2">Whole body</tissue>
    </source>
</reference>
<feature type="domain" description="Neuroblastoma-amplified sequence N-terminal" evidence="1">
    <location>
        <begin position="3"/>
        <end position="266"/>
    </location>
</feature>
<evidence type="ECO:0000313" key="3">
    <source>
        <dbReference type="Proteomes" id="UP001187531"/>
    </source>
</evidence>
<dbReference type="PANTHER" id="PTHR15922:SF2">
    <property type="entry name" value="NBAS SUBUNIT OF NRZ TETHERING COMPLEX"/>
    <property type="match status" value="1"/>
</dbReference>
<dbReference type="GO" id="GO:0070939">
    <property type="term" value="C:Dsl1/NZR complex"/>
    <property type="evidence" value="ECO:0007669"/>
    <property type="project" value="TreeGrafter"/>
</dbReference>
<proteinExistence type="predicted"/>